<dbReference type="EMBL" id="CAXAQS010000994">
    <property type="protein sequence ID" value="CAK9254201.1"/>
    <property type="molecule type" value="Genomic_DNA"/>
</dbReference>
<accession>A0ABP0VJZ9</accession>
<comment type="caution">
    <text evidence="2">The sequence shown here is derived from an EMBL/GenBank/DDBJ whole genome shotgun (WGS) entry which is preliminary data.</text>
</comment>
<sequence length="272" mass="31958">MAPWVEPQDNVRLTPDQLVTSQFINRIFMGEIPGNPLKEGIKFRLQNRTGLTLDELVNRFTQRNLPLQIHGVEDRERSFLRGLIYMWQEGEKTNPNPFRIMDYIRNTRNSPFLVKHPDFALEVGQQIVVRRKEEIKQIGDRERTLLLGLIDTWQEGENINPNPARILDYIRNTRNSPLLVKYPALAFEVGQKIRCEKKSRTHETNRRPRASLASDSYLQMARGRKDQSNPARILDYIRNTNNSHFLVKYPDFAVEVGKKIVARRKEEINYYL</sequence>
<proteinExistence type="predicted"/>
<feature type="region of interest" description="Disordered" evidence="1">
    <location>
        <begin position="198"/>
        <end position="226"/>
    </location>
</feature>
<keyword evidence="3" id="KW-1185">Reference proteome</keyword>
<evidence type="ECO:0000313" key="3">
    <source>
        <dbReference type="Proteomes" id="UP001497444"/>
    </source>
</evidence>
<gene>
    <name evidence="2" type="ORF">CSSPJE1EN1_LOCUS29579</name>
</gene>
<reference evidence="2" key="1">
    <citation type="submission" date="2024-02" db="EMBL/GenBank/DDBJ databases">
        <authorList>
            <consortium name="ELIXIR-Norway"/>
            <consortium name="Elixir Norway"/>
        </authorList>
    </citation>
    <scope>NUCLEOTIDE SEQUENCE</scope>
</reference>
<evidence type="ECO:0000256" key="1">
    <source>
        <dbReference type="SAM" id="MobiDB-lite"/>
    </source>
</evidence>
<name>A0ABP0VJZ9_9BRYO</name>
<protein>
    <submittedName>
        <fullName evidence="2">Uncharacterized protein</fullName>
    </submittedName>
</protein>
<dbReference type="Proteomes" id="UP001497444">
    <property type="component" value="Unassembled WGS sequence"/>
</dbReference>
<evidence type="ECO:0000313" key="2">
    <source>
        <dbReference type="EMBL" id="CAK9254201.1"/>
    </source>
</evidence>
<organism evidence="2 3">
    <name type="scientific">Sphagnum jensenii</name>
    <dbReference type="NCBI Taxonomy" id="128206"/>
    <lineage>
        <taxon>Eukaryota</taxon>
        <taxon>Viridiplantae</taxon>
        <taxon>Streptophyta</taxon>
        <taxon>Embryophyta</taxon>
        <taxon>Bryophyta</taxon>
        <taxon>Sphagnophytina</taxon>
        <taxon>Sphagnopsida</taxon>
        <taxon>Sphagnales</taxon>
        <taxon>Sphagnaceae</taxon>
        <taxon>Sphagnum</taxon>
    </lineage>
</organism>